<comment type="caution">
    <text evidence="8">The sequence shown here is derived from an EMBL/GenBank/DDBJ whole genome shotgun (WGS) entry which is preliminary data.</text>
</comment>
<dbReference type="InterPro" id="IPR033916">
    <property type="entry name" value="ML_Npc2-like"/>
</dbReference>
<dbReference type="Gene3D" id="2.60.40.770">
    <property type="match status" value="1"/>
</dbReference>
<dbReference type="GO" id="GO:0032367">
    <property type="term" value="P:intracellular cholesterol transport"/>
    <property type="evidence" value="ECO:0007669"/>
    <property type="project" value="InterPro"/>
</dbReference>
<dbReference type="AlphaFoldDB" id="A0A815F733"/>
<evidence type="ECO:0000259" key="7">
    <source>
        <dbReference type="SMART" id="SM00737"/>
    </source>
</evidence>
<accession>A0A815F733</accession>
<comment type="similarity">
    <text evidence="2">Belongs to the NPC2 family.</text>
</comment>
<protein>
    <recommendedName>
        <fullName evidence="7">MD-2-related lipid-recognition domain-containing protein</fullName>
    </recommendedName>
</protein>
<feature type="chain" id="PRO_5032984538" description="MD-2-related lipid-recognition domain-containing protein" evidence="6">
    <location>
        <begin position="20"/>
        <end position="170"/>
    </location>
</feature>
<dbReference type="EMBL" id="CAJNOR010002590">
    <property type="protein sequence ID" value="CAF1315425.1"/>
    <property type="molecule type" value="Genomic_DNA"/>
</dbReference>
<evidence type="ECO:0000256" key="3">
    <source>
        <dbReference type="ARBA" id="ARBA00022525"/>
    </source>
</evidence>
<name>A0A815F733_ADIRI</name>
<evidence type="ECO:0000256" key="1">
    <source>
        <dbReference type="ARBA" id="ARBA00004613"/>
    </source>
</evidence>
<dbReference type="GO" id="GO:0032934">
    <property type="term" value="F:sterol binding"/>
    <property type="evidence" value="ECO:0007669"/>
    <property type="project" value="InterPro"/>
</dbReference>
<proteinExistence type="inferred from homology"/>
<organism evidence="8 9">
    <name type="scientific">Adineta ricciae</name>
    <name type="common">Rotifer</name>
    <dbReference type="NCBI Taxonomy" id="249248"/>
    <lineage>
        <taxon>Eukaryota</taxon>
        <taxon>Metazoa</taxon>
        <taxon>Spiralia</taxon>
        <taxon>Gnathifera</taxon>
        <taxon>Rotifera</taxon>
        <taxon>Eurotatoria</taxon>
        <taxon>Bdelloidea</taxon>
        <taxon>Adinetida</taxon>
        <taxon>Adinetidae</taxon>
        <taxon>Adineta</taxon>
    </lineage>
</organism>
<dbReference type="FunFam" id="2.60.40.770:FF:000001">
    <property type="entry name" value="NPC intracellular cholesterol transporter 2"/>
    <property type="match status" value="1"/>
</dbReference>
<feature type="signal peptide" evidence="6">
    <location>
        <begin position="1"/>
        <end position="19"/>
    </location>
</feature>
<dbReference type="PANTHER" id="PTHR11306:SF68">
    <property type="entry name" value="NPC INTRACELLULAR CHOLESTEROL TRANSPORTER 2"/>
    <property type="match status" value="1"/>
</dbReference>
<dbReference type="InterPro" id="IPR003172">
    <property type="entry name" value="ML_dom"/>
</dbReference>
<evidence type="ECO:0000256" key="6">
    <source>
        <dbReference type="SAM" id="SignalP"/>
    </source>
</evidence>
<gene>
    <name evidence="8" type="ORF">XAT740_LOCUS29615</name>
</gene>
<dbReference type="CDD" id="cd00916">
    <property type="entry name" value="Npc2_like"/>
    <property type="match status" value="1"/>
</dbReference>
<comment type="subcellular location">
    <subcellularLocation>
        <location evidence="1">Secreted</location>
    </subcellularLocation>
</comment>
<sequence length="170" mass="18422">MLRLFLFTVLFCSIDFLRAATPYKDCGSTAGTIQSFEVTGCTTAPCKFAKGHNYTMNLVFQAKSASKSLSVSIHGVIGGIPVPFPLPDPDACKMQVKCPVNANDVNTAVMTLPVLQSYPSLSLYVKLELKANDTGNDYACLQFPATIVSGLAQQRTLVGWKKGKLFEMLD</sequence>
<evidence type="ECO:0000256" key="2">
    <source>
        <dbReference type="ARBA" id="ARBA00006370"/>
    </source>
</evidence>
<dbReference type="SMART" id="SM00737">
    <property type="entry name" value="ML"/>
    <property type="match status" value="1"/>
</dbReference>
<dbReference type="Pfam" id="PF02221">
    <property type="entry name" value="E1_DerP2_DerF2"/>
    <property type="match status" value="1"/>
</dbReference>
<keyword evidence="4 6" id="KW-0732">Signal</keyword>
<evidence type="ECO:0000256" key="5">
    <source>
        <dbReference type="ARBA" id="ARBA00023157"/>
    </source>
</evidence>
<evidence type="ECO:0000313" key="9">
    <source>
        <dbReference type="Proteomes" id="UP000663828"/>
    </source>
</evidence>
<evidence type="ECO:0000256" key="4">
    <source>
        <dbReference type="ARBA" id="ARBA00022729"/>
    </source>
</evidence>
<keyword evidence="9" id="KW-1185">Reference proteome</keyword>
<evidence type="ECO:0000313" key="8">
    <source>
        <dbReference type="EMBL" id="CAF1315425.1"/>
    </source>
</evidence>
<reference evidence="8" key="1">
    <citation type="submission" date="2021-02" db="EMBL/GenBank/DDBJ databases">
        <authorList>
            <person name="Nowell W R."/>
        </authorList>
    </citation>
    <scope>NUCLEOTIDE SEQUENCE</scope>
</reference>
<dbReference type="PANTHER" id="PTHR11306">
    <property type="entry name" value="NIEMANN PICK TYPE C2 PROTEIN NPC2-RELATED"/>
    <property type="match status" value="1"/>
</dbReference>
<dbReference type="Proteomes" id="UP000663828">
    <property type="component" value="Unassembled WGS sequence"/>
</dbReference>
<dbReference type="InterPro" id="IPR039670">
    <property type="entry name" value="NPC2-like"/>
</dbReference>
<dbReference type="InterPro" id="IPR014756">
    <property type="entry name" value="Ig_E-set"/>
</dbReference>
<keyword evidence="3" id="KW-0964">Secreted</keyword>
<dbReference type="GO" id="GO:0005576">
    <property type="term" value="C:extracellular region"/>
    <property type="evidence" value="ECO:0007669"/>
    <property type="project" value="UniProtKB-SubCell"/>
</dbReference>
<dbReference type="SUPFAM" id="SSF81296">
    <property type="entry name" value="E set domains"/>
    <property type="match status" value="1"/>
</dbReference>
<feature type="domain" description="MD-2-related lipid-recognition" evidence="7">
    <location>
        <begin position="23"/>
        <end position="145"/>
    </location>
</feature>
<keyword evidence="5" id="KW-1015">Disulfide bond</keyword>